<dbReference type="PROSITE" id="PS50022">
    <property type="entry name" value="FA58C_3"/>
    <property type="match status" value="1"/>
</dbReference>
<keyword evidence="13" id="KW-1185">Reference proteome</keyword>
<dbReference type="InterPro" id="IPR000421">
    <property type="entry name" value="FA58C"/>
</dbReference>
<dbReference type="Gene3D" id="3.20.20.80">
    <property type="entry name" value="Glycosidases"/>
    <property type="match status" value="1"/>
</dbReference>
<dbReference type="Gene3D" id="2.60.120.260">
    <property type="entry name" value="Galactose-binding domain-like"/>
    <property type="match status" value="2"/>
</dbReference>
<evidence type="ECO:0000256" key="3">
    <source>
        <dbReference type="ARBA" id="ARBA00007401"/>
    </source>
</evidence>
<gene>
    <name evidence="12" type="primary">lacZ_8</name>
    <name evidence="12" type="ORF">STSP2_02709</name>
</gene>
<dbReference type="EC" id="3.2.1.23" evidence="4 9"/>
<dbReference type="PRINTS" id="PR00132">
    <property type="entry name" value="GLHYDRLASE2"/>
</dbReference>
<dbReference type="InterPro" id="IPR008979">
    <property type="entry name" value="Galactose-bd-like_sf"/>
</dbReference>
<sequence precursor="true">MSRIGRVLCIVMMGVVLADMALADDVPDWENPLVYGINKEPAHCTSVPYAKESEIGKRSSYTRSLDGLWKFHWAAKPEDRPIDFYKLDYDVSDWDDIAVPSNWQRKGYGVPVYTNNIYPFKKEPPFVTKEPPKHYTSYELRNPVGSYRRTFDVPSDWDGKQVFVHFDGVKSTFYLWVNGEKVGYSEGSFTPAEFDITEYLRDGENMMAVEVYRWSDGSYLEDQDFWRLSGIFRPVRLVARNKVAIQDYFVRTDLDEEYEDAQLQVAVKLKNYGDADTAGWTVEGKLLDAEKGLFGSGEITSFAIDEVKVDGDSWAEVTFVDDIESPAKWSAEKPYLYQLVLTLKDKHGKAVEVHSCDVGFREIETGPNGQLLVNGKSVLLKGVNRHEHDPDRGRSLTVDSMIEDLRLMKLHNINCVRTSHYPNDPRWYSLCDKYGIYLVDEANIEGHGMYGHQGVPALGERRDWDGTHIDRAMSMVHRDKNHPSVIFWSFGNESGGGKAFDKIAKAIKAVDKTRLLHYEVYWEPADMDSNMYPSIGWVESQGKRDSNRPYFVCEYAHAMGNAVGNLQEYWDVIERYPRCVGACIWDWVDQGLRETDENGKEYFTYGGDYGDRPNSGNFCINGLILPDRQVTPKLIEVKQVYQYADFDAIDAAAGRIEIANEYHFTNLSDFDLAWSITEDGAIVQSGKMHGPDISPKASGEVTLPVRQFDAQKGAEYLLNVKLLQRQASDFVPRGHTVAQGQMSIPVKMGRLAVDRSKSGDVKVIEKDGKILVWGDGFTMAFSREDATIDELIYGGNVVITDNGDGANGPILNAFRAPVDNDNRGNWYRWGLNELKCVPQSVTVDKGGSDNVAITAVCKYFGRDELECFEVQSKYTVFADGVILVRNHIVPGSEMGVLPRLGMKMHVSGDLENVKWYGRGPAENYPDRKTGSMIGLYESTVSDQYVPYVRPQTTGNKEDVRWAALLNDSGDGVIAVSEDVMSFTALRYTENELDRARHINELTPRDDVVVSLDYKQLGLGNGSCGPGVLPKYSFPAKTVDFNFSLRPYSRTMDDIRKAARGTLTVPKPQVSQNDQGDIVIKAGDDVIILYTTDGSDPDADSTEYDEPIEIDRRTTVKAVAVAEGFMASPVASATFYEKLDLVDAGKGKWKVVSVDSVHPGEPGSNAIDGNPGTKWHTEWQNASPPHPHEIVIDMGTAYELAGFALLPRQDGSSNGSIKGYKFFVSDDGQEWGEPAGEGVMEEARQLNTVRFDKRVNGRYIKLVAASAFNGPWTSVAELDVLATKRLDQ</sequence>
<evidence type="ECO:0000256" key="9">
    <source>
        <dbReference type="RuleBase" id="RU361154"/>
    </source>
</evidence>
<dbReference type="GO" id="GO:0005990">
    <property type="term" value="P:lactose catabolic process"/>
    <property type="evidence" value="ECO:0007669"/>
    <property type="project" value="TreeGrafter"/>
</dbReference>
<dbReference type="GO" id="GO:0004565">
    <property type="term" value="F:beta-galactosidase activity"/>
    <property type="evidence" value="ECO:0007669"/>
    <property type="project" value="UniProtKB-EC"/>
</dbReference>
<keyword evidence="6 9" id="KW-0378">Hydrolase</keyword>
<organism evidence="12 13">
    <name type="scientific">Anaerohalosphaera lusitana</name>
    <dbReference type="NCBI Taxonomy" id="1936003"/>
    <lineage>
        <taxon>Bacteria</taxon>
        <taxon>Pseudomonadati</taxon>
        <taxon>Planctomycetota</taxon>
        <taxon>Phycisphaerae</taxon>
        <taxon>Sedimentisphaerales</taxon>
        <taxon>Anaerohalosphaeraceae</taxon>
        <taxon>Anaerohalosphaera</taxon>
    </lineage>
</organism>
<dbReference type="InterPro" id="IPR006104">
    <property type="entry name" value="Glyco_hydro_2_N"/>
</dbReference>
<feature type="domain" description="F5/8 type C" evidence="11">
    <location>
        <begin position="1133"/>
        <end position="1282"/>
    </location>
</feature>
<dbReference type="InterPro" id="IPR011013">
    <property type="entry name" value="Gal_mutarotase_sf_dom"/>
</dbReference>
<dbReference type="InterPro" id="IPR032312">
    <property type="entry name" value="LacZ_4"/>
</dbReference>
<comment type="catalytic activity">
    <reaction evidence="1 9">
        <text>Hydrolysis of terminal non-reducing beta-D-galactose residues in beta-D-galactosides.</text>
        <dbReference type="EC" id="3.2.1.23"/>
    </reaction>
</comment>
<dbReference type="Proteomes" id="UP000189674">
    <property type="component" value="Chromosome"/>
</dbReference>
<proteinExistence type="inferred from homology"/>
<dbReference type="Pfam" id="PF00703">
    <property type="entry name" value="Glyco_hydro_2"/>
    <property type="match status" value="1"/>
</dbReference>
<dbReference type="Pfam" id="PF02929">
    <property type="entry name" value="Bgal_small_N"/>
    <property type="match status" value="1"/>
</dbReference>
<dbReference type="InterPro" id="IPR050347">
    <property type="entry name" value="Bact_Beta-galactosidase"/>
</dbReference>
<dbReference type="InterPro" id="IPR006101">
    <property type="entry name" value="Glyco_hydro_2"/>
</dbReference>
<dbReference type="PROSITE" id="PS00719">
    <property type="entry name" value="GLYCOSYL_HYDROL_F2_1"/>
    <property type="match status" value="1"/>
</dbReference>
<dbReference type="SUPFAM" id="SSF49303">
    <property type="entry name" value="beta-Galactosidase/glucuronidase domain"/>
    <property type="match status" value="2"/>
</dbReference>
<keyword evidence="10" id="KW-0732">Signal</keyword>
<evidence type="ECO:0000313" key="13">
    <source>
        <dbReference type="Proteomes" id="UP000189674"/>
    </source>
</evidence>
<dbReference type="InterPro" id="IPR004199">
    <property type="entry name" value="B-gal_small/dom_5"/>
</dbReference>
<dbReference type="PANTHER" id="PTHR46323">
    <property type="entry name" value="BETA-GALACTOSIDASE"/>
    <property type="match status" value="1"/>
</dbReference>
<dbReference type="PANTHER" id="PTHR46323:SF2">
    <property type="entry name" value="BETA-GALACTOSIDASE"/>
    <property type="match status" value="1"/>
</dbReference>
<dbReference type="Pfam" id="PF02836">
    <property type="entry name" value="Glyco_hydro_2_C"/>
    <property type="match status" value="1"/>
</dbReference>
<dbReference type="InterPro" id="IPR023230">
    <property type="entry name" value="Glyco_hydro_2_CS"/>
</dbReference>
<evidence type="ECO:0000256" key="10">
    <source>
        <dbReference type="SAM" id="SignalP"/>
    </source>
</evidence>
<dbReference type="InterPro" id="IPR006103">
    <property type="entry name" value="Glyco_hydro_2_cat"/>
</dbReference>
<comment type="similarity">
    <text evidence="3 9">Belongs to the glycosyl hydrolase 2 family.</text>
</comment>
<dbReference type="STRING" id="1936003.STSP2_02709"/>
<dbReference type="Pfam" id="PF16353">
    <property type="entry name" value="LacZ_4"/>
    <property type="match status" value="1"/>
</dbReference>
<dbReference type="GO" id="GO:0009341">
    <property type="term" value="C:beta-galactosidase complex"/>
    <property type="evidence" value="ECO:0007669"/>
    <property type="project" value="InterPro"/>
</dbReference>
<name>A0A1U9NP73_9BACT</name>
<dbReference type="InterPro" id="IPR017853">
    <property type="entry name" value="GH"/>
</dbReference>
<comment type="cofactor">
    <cofactor evidence="2">
        <name>Na(+)</name>
        <dbReference type="ChEBI" id="CHEBI:29101"/>
    </cofactor>
</comment>
<protein>
    <recommendedName>
        <fullName evidence="5 9">Beta-galactosidase</fullName>
        <ecNumber evidence="4 9">3.2.1.23</ecNumber>
    </recommendedName>
    <alternativeName>
        <fullName evidence="8 9">Lactase</fullName>
    </alternativeName>
</protein>
<dbReference type="InterPro" id="IPR023232">
    <property type="entry name" value="Glyco_hydro_2_AS"/>
</dbReference>
<dbReference type="Gene3D" id="2.60.40.10">
    <property type="entry name" value="Immunoglobulins"/>
    <property type="match status" value="2"/>
</dbReference>
<dbReference type="Pfam" id="PF00754">
    <property type="entry name" value="F5_F8_type_C"/>
    <property type="match status" value="1"/>
</dbReference>
<dbReference type="InterPro" id="IPR036156">
    <property type="entry name" value="Beta-gal/glucu_dom_sf"/>
</dbReference>
<evidence type="ECO:0000256" key="2">
    <source>
        <dbReference type="ARBA" id="ARBA00001959"/>
    </source>
</evidence>
<evidence type="ECO:0000259" key="11">
    <source>
        <dbReference type="PROSITE" id="PS50022"/>
    </source>
</evidence>
<reference evidence="13" key="1">
    <citation type="submission" date="2017-02" db="EMBL/GenBank/DDBJ databases">
        <title>Comparative genomics and description of representatives of a novel lineage of planctomycetes thriving in anoxic sediments.</title>
        <authorList>
            <person name="Spring S."/>
            <person name="Bunk B."/>
            <person name="Sproer C."/>
        </authorList>
    </citation>
    <scope>NUCLEOTIDE SEQUENCE [LARGE SCALE GENOMIC DNA]</scope>
    <source>
        <strain evidence="13">ST-NAGAB-D1</strain>
    </source>
</reference>
<dbReference type="Pfam" id="PF13287">
    <property type="entry name" value="Fn3_assoc"/>
    <property type="match status" value="1"/>
</dbReference>
<dbReference type="SUPFAM" id="SSF74650">
    <property type="entry name" value="Galactose mutarotase-like"/>
    <property type="match status" value="1"/>
</dbReference>
<dbReference type="Gene3D" id="2.70.98.10">
    <property type="match status" value="1"/>
</dbReference>
<dbReference type="InterPro" id="IPR026876">
    <property type="entry name" value="Fn3_assoc_repeat"/>
</dbReference>
<dbReference type="FunFam" id="3.20.20.80:FF:000018">
    <property type="entry name" value="Beta-galactosidase"/>
    <property type="match status" value="1"/>
</dbReference>
<feature type="chain" id="PRO_5012437187" description="Beta-galactosidase" evidence="10">
    <location>
        <begin position="24"/>
        <end position="1287"/>
    </location>
</feature>
<dbReference type="KEGG" id="alus:STSP2_02709"/>
<evidence type="ECO:0000256" key="4">
    <source>
        <dbReference type="ARBA" id="ARBA00012756"/>
    </source>
</evidence>
<dbReference type="RefSeq" id="WP_146663199.1">
    <property type="nucleotide sequence ID" value="NZ_CP019791.1"/>
</dbReference>
<keyword evidence="7 9" id="KW-0326">Glycosidase</keyword>
<dbReference type="SUPFAM" id="SSF51445">
    <property type="entry name" value="(Trans)glycosidases"/>
    <property type="match status" value="1"/>
</dbReference>
<dbReference type="Pfam" id="PF02837">
    <property type="entry name" value="Glyco_hydro_2_N"/>
    <property type="match status" value="1"/>
</dbReference>
<dbReference type="PROSITE" id="PS00608">
    <property type="entry name" value="GLYCOSYL_HYDROL_F2_2"/>
    <property type="match status" value="1"/>
</dbReference>
<evidence type="ECO:0000256" key="5">
    <source>
        <dbReference type="ARBA" id="ARBA00013303"/>
    </source>
</evidence>
<evidence type="ECO:0000313" key="12">
    <source>
        <dbReference type="EMBL" id="AQT69518.1"/>
    </source>
</evidence>
<feature type="signal peptide" evidence="10">
    <location>
        <begin position="1"/>
        <end position="23"/>
    </location>
</feature>
<dbReference type="SUPFAM" id="SSF49785">
    <property type="entry name" value="Galactose-binding domain-like"/>
    <property type="match status" value="2"/>
</dbReference>
<evidence type="ECO:0000256" key="7">
    <source>
        <dbReference type="ARBA" id="ARBA00023295"/>
    </source>
</evidence>
<dbReference type="InterPro" id="IPR006102">
    <property type="entry name" value="Ig-like_GH2"/>
</dbReference>
<evidence type="ECO:0000256" key="1">
    <source>
        <dbReference type="ARBA" id="ARBA00001412"/>
    </source>
</evidence>
<dbReference type="OrthoDB" id="9762066at2"/>
<dbReference type="SMART" id="SM01038">
    <property type="entry name" value="Bgal_small_N"/>
    <property type="match status" value="1"/>
</dbReference>
<evidence type="ECO:0000256" key="6">
    <source>
        <dbReference type="ARBA" id="ARBA00022801"/>
    </source>
</evidence>
<dbReference type="InterPro" id="IPR014718">
    <property type="entry name" value="GH-type_carb-bd"/>
</dbReference>
<dbReference type="EMBL" id="CP019791">
    <property type="protein sequence ID" value="AQT69518.1"/>
    <property type="molecule type" value="Genomic_DNA"/>
</dbReference>
<accession>A0A1U9NP73</accession>
<dbReference type="GO" id="GO:0030246">
    <property type="term" value="F:carbohydrate binding"/>
    <property type="evidence" value="ECO:0007669"/>
    <property type="project" value="InterPro"/>
</dbReference>
<dbReference type="InterPro" id="IPR013783">
    <property type="entry name" value="Ig-like_fold"/>
</dbReference>
<evidence type="ECO:0000256" key="8">
    <source>
        <dbReference type="ARBA" id="ARBA00032230"/>
    </source>
</evidence>